<evidence type="ECO:0000313" key="2">
    <source>
        <dbReference type="Proteomes" id="UP000000822"/>
    </source>
</evidence>
<gene>
    <name evidence="1" type="ordered locus">OB2308</name>
</gene>
<dbReference type="InterPro" id="IPR010719">
    <property type="entry name" value="MnmM_MeTrfase"/>
</dbReference>
<reference evidence="1 2" key="1">
    <citation type="journal article" date="2001" name="FEMS Microbiol. Lett.">
        <title>Oceanobacillus iheyensis gen. nov., sp. nov., a deep-sea extremely halotolerant and alkaliphilic species isolated from a depth of 1050 m on the Iheya Ridge.</title>
        <authorList>
            <person name="Lu J."/>
            <person name="Nogi Y."/>
            <person name="Takami H."/>
        </authorList>
    </citation>
    <scope>NUCLEOTIDE SEQUENCE [LARGE SCALE GENOMIC DNA]</scope>
    <source>
        <strain evidence="2">DSM 14371 / CIP 107618 / JCM 11309 / KCTC 3954 / HTE831</strain>
    </source>
</reference>
<protein>
    <submittedName>
        <fullName evidence="1">Hypothetical conserved protein</fullName>
    </submittedName>
</protein>
<organism evidence="1 2">
    <name type="scientific">Oceanobacillus iheyensis (strain DSM 14371 / CIP 107618 / JCM 11309 / KCTC 3954 / HTE831)</name>
    <dbReference type="NCBI Taxonomy" id="221109"/>
    <lineage>
        <taxon>Bacteria</taxon>
        <taxon>Bacillati</taxon>
        <taxon>Bacillota</taxon>
        <taxon>Bacilli</taxon>
        <taxon>Bacillales</taxon>
        <taxon>Bacillaceae</taxon>
        <taxon>Oceanobacillus</taxon>
    </lineage>
</organism>
<name>Q8EP11_OCEIH</name>
<dbReference type="EMBL" id="BA000028">
    <property type="protein sequence ID" value="BAC14264.1"/>
    <property type="molecule type" value="Genomic_DNA"/>
</dbReference>
<evidence type="ECO:0000313" key="1">
    <source>
        <dbReference type="EMBL" id="BAC14264.1"/>
    </source>
</evidence>
<dbReference type="Proteomes" id="UP000000822">
    <property type="component" value="Chromosome"/>
</dbReference>
<accession>Q8EP11</accession>
<reference evidence="1 2" key="2">
    <citation type="journal article" date="2002" name="Nucleic Acids Res.">
        <title>Genome sequence of Oceanobacillus iheyensis isolated from the Iheya Ridge and its unexpected adaptive capabilities to extreme environments.</title>
        <authorList>
            <person name="Takami H."/>
            <person name="Takaki Y."/>
            <person name="Uchiyama I."/>
        </authorList>
    </citation>
    <scope>NUCLEOTIDE SEQUENCE [LARGE SCALE GENOMIC DNA]</scope>
    <source>
        <strain evidence="2">DSM 14371 / CIP 107618 / JCM 11309 / KCTC 3954 / HTE831</strain>
    </source>
</reference>
<dbReference type="CDD" id="cd02440">
    <property type="entry name" value="AdoMet_MTases"/>
    <property type="match status" value="1"/>
</dbReference>
<dbReference type="KEGG" id="oih:OB2308"/>
<dbReference type="STRING" id="221109.gene:10734559"/>
<dbReference type="InterPro" id="IPR029063">
    <property type="entry name" value="SAM-dependent_MTases_sf"/>
</dbReference>
<dbReference type="HOGENOM" id="CLU_079190_1_0_9"/>
<dbReference type="Pfam" id="PF06962">
    <property type="entry name" value="rRNA_methylase"/>
    <property type="match status" value="1"/>
</dbReference>
<dbReference type="PhylomeDB" id="Q8EP11"/>
<dbReference type="PANTHER" id="PTHR35276:SF1">
    <property type="entry name" value="TRNA (MNM(5)S(2)U34)-METHYLTRANSFERASE, CHLOROPLASTIC"/>
    <property type="match status" value="1"/>
</dbReference>
<dbReference type="SUPFAM" id="SSF53335">
    <property type="entry name" value="S-adenosyl-L-methionine-dependent methyltransferases"/>
    <property type="match status" value="1"/>
</dbReference>
<sequence length="191" mass="21393">MEENLLMLKGILHFAHYLLEESISEGEVVIDATCGNGNDTLFLSRVVGKSGHVYAFDIQQQAIQNTKQALEKYHNNNVTLIHGSHALIEDYVQHDVIGGAIFNLGYLPRSDKSIITKPDSTIEAIQKILTKLKKDGIIVIVVYYGHDGGTSEKEAVLKHVANLDQKLYNVLQYGFVNQKNYPPFILAIQKR</sequence>
<keyword evidence="2" id="KW-1185">Reference proteome</keyword>
<dbReference type="PANTHER" id="PTHR35276">
    <property type="entry name" value="S-ADENOSYL-L-METHIONINE-DEPENDENT METHYLTRANSFERASES SUPERFAMILY PROTEIN"/>
    <property type="match status" value="1"/>
</dbReference>
<dbReference type="AlphaFoldDB" id="Q8EP11"/>
<dbReference type="Gene3D" id="3.40.50.150">
    <property type="entry name" value="Vaccinia Virus protein VP39"/>
    <property type="match status" value="1"/>
</dbReference>
<dbReference type="eggNOG" id="COG2519">
    <property type="taxonomic scope" value="Bacteria"/>
</dbReference>
<proteinExistence type="predicted"/>